<dbReference type="GO" id="GO:0005886">
    <property type="term" value="C:plasma membrane"/>
    <property type="evidence" value="ECO:0007669"/>
    <property type="project" value="UniProtKB-SubCell"/>
</dbReference>
<dbReference type="GO" id="GO:0004930">
    <property type="term" value="F:G protein-coupled receptor activity"/>
    <property type="evidence" value="ECO:0007669"/>
    <property type="project" value="UniProtKB-KW"/>
</dbReference>
<evidence type="ECO:0000256" key="8">
    <source>
        <dbReference type="ARBA" id="ARBA00023180"/>
    </source>
</evidence>
<dbReference type="EMBL" id="JBJKFK010003142">
    <property type="protein sequence ID" value="KAL3310214.1"/>
    <property type="molecule type" value="Genomic_DNA"/>
</dbReference>
<evidence type="ECO:0000259" key="11">
    <source>
        <dbReference type="PROSITE" id="PS50262"/>
    </source>
</evidence>
<proteinExistence type="predicted"/>
<evidence type="ECO:0000256" key="9">
    <source>
        <dbReference type="ARBA" id="ARBA00023224"/>
    </source>
</evidence>
<feature type="transmembrane region" description="Helical" evidence="10">
    <location>
        <begin position="147"/>
        <end position="169"/>
    </location>
</feature>
<keyword evidence="6 10" id="KW-0472">Membrane</keyword>
<name>A0ABD2PRW6_9PLAT</name>
<keyword evidence="8" id="KW-0325">Glycoprotein</keyword>
<dbReference type="PANTHER" id="PTHR24246">
    <property type="entry name" value="OLFACTORY RECEPTOR AND ADENOSINE RECEPTOR"/>
    <property type="match status" value="1"/>
</dbReference>
<sequence length="369" mass="42000">MYKCSNLTVMGLNSFAFLIRNESHRGCNCSDPGFQDSSSGPSMPVQDTMAAIEILFLTISLLPNSICVYEFWNKDRLKNTGHSDSASGTIVQAHSIHRTRSSTYLSFLLLCAGDIILAVNQILILIIQQILEKMGFIQIWVEHQQFTSLITLTQFANFILILSSGLICCKNYTMCLIMLTRAEVIFYPIQRGSCFDFLRRRSIFKKVAWSVYLVLMALTFGVRSFAVVFAICDDKKFENQLLLDINFIFWIQSAIPCILIILLATAISLQFRKDKKDYKKNFGNQQQSSLKARKKMNENATKASIIVAVVFIITQLPSVILTVLKSQNHVSVYLANLLKVIGTILNFFVFGSAFTQFKNKYFCLRWLKR</sequence>
<dbReference type="AlphaFoldDB" id="A0ABD2PRW6"/>
<evidence type="ECO:0000256" key="3">
    <source>
        <dbReference type="ARBA" id="ARBA00022692"/>
    </source>
</evidence>
<feature type="transmembrane region" description="Helical" evidence="10">
    <location>
        <begin position="330"/>
        <end position="350"/>
    </location>
</feature>
<keyword evidence="5" id="KW-0297">G-protein coupled receptor</keyword>
<feature type="transmembrane region" description="Helical" evidence="10">
    <location>
        <begin position="247"/>
        <end position="271"/>
    </location>
</feature>
<dbReference type="InterPro" id="IPR017452">
    <property type="entry name" value="GPCR_Rhodpsn_7TM"/>
</dbReference>
<dbReference type="Proteomes" id="UP001626550">
    <property type="component" value="Unassembled WGS sequence"/>
</dbReference>
<keyword evidence="3 10" id="KW-0812">Transmembrane</keyword>
<evidence type="ECO:0000313" key="13">
    <source>
        <dbReference type="Proteomes" id="UP001626550"/>
    </source>
</evidence>
<comment type="caution">
    <text evidence="12">The sequence shown here is derived from an EMBL/GenBank/DDBJ whole genome shotgun (WGS) entry which is preliminary data.</text>
</comment>
<dbReference type="PANTHER" id="PTHR24246:SF27">
    <property type="entry name" value="ADENOSINE RECEPTOR, ISOFORM A"/>
    <property type="match status" value="1"/>
</dbReference>
<accession>A0ABD2PRW6</accession>
<evidence type="ECO:0000256" key="10">
    <source>
        <dbReference type="SAM" id="Phobius"/>
    </source>
</evidence>
<keyword evidence="13" id="KW-1185">Reference proteome</keyword>
<evidence type="ECO:0000256" key="6">
    <source>
        <dbReference type="ARBA" id="ARBA00023136"/>
    </source>
</evidence>
<reference evidence="12 13" key="1">
    <citation type="submission" date="2024-11" db="EMBL/GenBank/DDBJ databases">
        <title>Adaptive evolution of stress response genes in parasites aligns with host niche diversity.</title>
        <authorList>
            <person name="Hahn C."/>
            <person name="Resl P."/>
        </authorList>
    </citation>
    <scope>NUCLEOTIDE SEQUENCE [LARGE SCALE GENOMIC DNA]</scope>
    <source>
        <strain evidence="12">EGGRZ-B1_66</strain>
        <tissue evidence="12">Body</tissue>
    </source>
</reference>
<keyword evidence="7" id="KW-0675">Receptor</keyword>
<keyword evidence="4 10" id="KW-1133">Transmembrane helix</keyword>
<keyword evidence="9" id="KW-0807">Transducer</keyword>
<feature type="transmembrane region" description="Helical" evidence="10">
    <location>
        <begin position="104"/>
        <end position="127"/>
    </location>
</feature>
<evidence type="ECO:0000313" key="12">
    <source>
        <dbReference type="EMBL" id="KAL3310214.1"/>
    </source>
</evidence>
<gene>
    <name evidence="12" type="ORF">Ciccas_011225</name>
</gene>
<evidence type="ECO:0000256" key="7">
    <source>
        <dbReference type="ARBA" id="ARBA00023170"/>
    </source>
</evidence>
<organism evidence="12 13">
    <name type="scientific">Cichlidogyrus casuarinus</name>
    <dbReference type="NCBI Taxonomy" id="1844966"/>
    <lineage>
        <taxon>Eukaryota</taxon>
        <taxon>Metazoa</taxon>
        <taxon>Spiralia</taxon>
        <taxon>Lophotrochozoa</taxon>
        <taxon>Platyhelminthes</taxon>
        <taxon>Monogenea</taxon>
        <taxon>Monopisthocotylea</taxon>
        <taxon>Dactylogyridea</taxon>
        <taxon>Ancyrocephalidae</taxon>
        <taxon>Cichlidogyrus</taxon>
    </lineage>
</organism>
<keyword evidence="2" id="KW-1003">Cell membrane</keyword>
<feature type="transmembrane region" description="Helical" evidence="10">
    <location>
        <begin position="303"/>
        <end position="324"/>
    </location>
</feature>
<evidence type="ECO:0000256" key="1">
    <source>
        <dbReference type="ARBA" id="ARBA00004651"/>
    </source>
</evidence>
<dbReference type="PROSITE" id="PS50262">
    <property type="entry name" value="G_PROTEIN_RECEP_F1_2"/>
    <property type="match status" value="1"/>
</dbReference>
<evidence type="ECO:0000256" key="2">
    <source>
        <dbReference type="ARBA" id="ARBA00022475"/>
    </source>
</evidence>
<dbReference type="SUPFAM" id="SSF81321">
    <property type="entry name" value="Family A G protein-coupled receptor-like"/>
    <property type="match status" value="1"/>
</dbReference>
<evidence type="ECO:0000256" key="4">
    <source>
        <dbReference type="ARBA" id="ARBA00022989"/>
    </source>
</evidence>
<dbReference type="Gene3D" id="1.20.1070.10">
    <property type="entry name" value="Rhodopsin 7-helix transmembrane proteins"/>
    <property type="match status" value="1"/>
</dbReference>
<feature type="domain" description="G-protein coupled receptors family 1 profile" evidence="11">
    <location>
        <begin position="63"/>
        <end position="350"/>
    </location>
</feature>
<feature type="transmembrane region" description="Helical" evidence="10">
    <location>
        <begin position="49"/>
        <end position="72"/>
    </location>
</feature>
<protein>
    <recommendedName>
        <fullName evidence="11">G-protein coupled receptors family 1 profile domain-containing protein</fullName>
    </recommendedName>
</protein>
<feature type="transmembrane region" description="Helical" evidence="10">
    <location>
        <begin position="207"/>
        <end position="231"/>
    </location>
</feature>
<comment type="subcellular location">
    <subcellularLocation>
        <location evidence="1">Cell membrane</location>
        <topology evidence="1">Multi-pass membrane protein</topology>
    </subcellularLocation>
</comment>
<evidence type="ECO:0000256" key="5">
    <source>
        <dbReference type="ARBA" id="ARBA00023040"/>
    </source>
</evidence>